<keyword evidence="2" id="KW-0863">Zinc-finger</keyword>
<feature type="region of interest" description="Disordered" evidence="4">
    <location>
        <begin position="96"/>
        <end position="168"/>
    </location>
</feature>
<gene>
    <name evidence="6" type="primary">ga02886</name>
    <name evidence="6" type="ORF">PR202_ga02886</name>
</gene>
<evidence type="ECO:0000259" key="5">
    <source>
        <dbReference type="Pfam" id="PF02892"/>
    </source>
</evidence>
<evidence type="ECO:0000313" key="6">
    <source>
        <dbReference type="EMBL" id="GJM86977.1"/>
    </source>
</evidence>
<feature type="compositionally biased region" description="Low complexity" evidence="4">
    <location>
        <begin position="107"/>
        <end position="122"/>
    </location>
</feature>
<accession>A0AAV5BM56</accession>
<keyword evidence="7" id="KW-1185">Reference proteome</keyword>
<evidence type="ECO:0000256" key="4">
    <source>
        <dbReference type="SAM" id="MobiDB-lite"/>
    </source>
</evidence>
<proteinExistence type="predicted"/>
<dbReference type="GO" id="GO:0003677">
    <property type="term" value="F:DNA binding"/>
    <property type="evidence" value="ECO:0007669"/>
    <property type="project" value="InterPro"/>
</dbReference>
<organism evidence="6 7">
    <name type="scientific">Eleusine coracana subsp. coracana</name>
    <dbReference type="NCBI Taxonomy" id="191504"/>
    <lineage>
        <taxon>Eukaryota</taxon>
        <taxon>Viridiplantae</taxon>
        <taxon>Streptophyta</taxon>
        <taxon>Embryophyta</taxon>
        <taxon>Tracheophyta</taxon>
        <taxon>Spermatophyta</taxon>
        <taxon>Magnoliopsida</taxon>
        <taxon>Liliopsida</taxon>
        <taxon>Poales</taxon>
        <taxon>Poaceae</taxon>
        <taxon>PACMAD clade</taxon>
        <taxon>Chloridoideae</taxon>
        <taxon>Cynodonteae</taxon>
        <taxon>Eleusininae</taxon>
        <taxon>Eleusine</taxon>
    </lineage>
</organism>
<name>A0AAV5BM56_ELECO</name>
<dbReference type="Proteomes" id="UP001054889">
    <property type="component" value="Unassembled WGS sequence"/>
</dbReference>
<dbReference type="GO" id="GO:0008270">
    <property type="term" value="F:zinc ion binding"/>
    <property type="evidence" value="ECO:0007669"/>
    <property type="project" value="UniProtKB-KW"/>
</dbReference>
<dbReference type="EMBL" id="BQKI01000001">
    <property type="protein sequence ID" value="GJM86977.1"/>
    <property type="molecule type" value="Genomic_DNA"/>
</dbReference>
<dbReference type="PANTHER" id="PTHR46951">
    <property type="entry name" value="BED-TYPE DOMAIN-CONTAINING PROTEIN"/>
    <property type="match status" value="1"/>
</dbReference>
<comment type="caution">
    <text evidence="6">The sequence shown here is derived from an EMBL/GenBank/DDBJ whole genome shotgun (WGS) entry which is preliminary data.</text>
</comment>
<feature type="region of interest" description="Disordered" evidence="4">
    <location>
        <begin position="1"/>
        <end position="22"/>
    </location>
</feature>
<dbReference type="PANTHER" id="PTHR46951:SF2">
    <property type="entry name" value="BED-TYPE DOMAIN-CONTAINING PROTEIN"/>
    <property type="match status" value="1"/>
</dbReference>
<evidence type="ECO:0000313" key="7">
    <source>
        <dbReference type="Proteomes" id="UP001054889"/>
    </source>
</evidence>
<protein>
    <recommendedName>
        <fullName evidence="5">BED-type domain-containing protein</fullName>
    </recommendedName>
</protein>
<keyword evidence="3" id="KW-0862">Zinc</keyword>
<dbReference type="AlphaFoldDB" id="A0AAV5BM56"/>
<reference evidence="6" key="2">
    <citation type="submission" date="2021-12" db="EMBL/GenBank/DDBJ databases">
        <title>Resequencing data analysis of finger millet.</title>
        <authorList>
            <person name="Hatakeyama M."/>
            <person name="Aluri S."/>
            <person name="Balachadran M.T."/>
            <person name="Sivarajan S.R."/>
            <person name="Poveda L."/>
            <person name="Shimizu-Inatsugi R."/>
            <person name="Schlapbach R."/>
            <person name="Sreeman S.M."/>
            <person name="Shimizu K.K."/>
        </authorList>
    </citation>
    <scope>NUCLEOTIDE SEQUENCE</scope>
</reference>
<evidence type="ECO:0000256" key="1">
    <source>
        <dbReference type="ARBA" id="ARBA00022723"/>
    </source>
</evidence>
<sequence length="168" mass="18117">MATPASSTEESSPNPILAPVRSDGPAWAHAKVVVGFRNKTICLHCGNKIGGGGITRLKYHLAGQKGQVEECKKVPPDVKWQMKQLIVEIDVNENRRKRTRDDIGLIGSTPSPEGSAAASPSEIWGRPPSVPSSPSATQPIKERNYFAPRTTPGSQPSIRSCYGNKRCS</sequence>
<reference evidence="6" key="1">
    <citation type="journal article" date="2018" name="DNA Res.">
        <title>Multiple hybrid de novo genome assembly of finger millet, an orphan allotetraploid crop.</title>
        <authorList>
            <person name="Hatakeyama M."/>
            <person name="Aluri S."/>
            <person name="Balachadran M.T."/>
            <person name="Sivarajan S.R."/>
            <person name="Patrignani A."/>
            <person name="Gruter S."/>
            <person name="Poveda L."/>
            <person name="Shimizu-Inatsugi R."/>
            <person name="Baeten J."/>
            <person name="Francoijs K.J."/>
            <person name="Nataraja K.N."/>
            <person name="Reddy Y.A.N."/>
            <person name="Phadnis S."/>
            <person name="Ravikumar R.L."/>
            <person name="Schlapbach R."/>
            <person name="Sreeman S.M."/>
            <person name="Shimizu K.K."/>
        </authorList>
    </citation>
    <scope>NUCLEOTIDE SEQUENCE</scope>
</reference>
<feature type="domain" description="BED-type" evidence="5">
    <location>
        <begin position="25"/>
        <end position="61"/>
    </location>
</feature>
<evidence type="ECO:0000256" key="3">
    <source>
        <dbReference type="ARBA" id="ARBA00022833"/>
    </source>
</evidence>
<feature type="compositionally biased region" description="Polar residues" evidence="4">
    <location>
        <begin position="1"/>
        <end position="14"/>
    </location>
</feature>
<keyword evidence="1" id="KW-0479">Metal-binding</keyword>
<evidence type="ECO:0000256" key="2">
    <source>
        <dbReference type="ARBA" id="ARBA00022771"/>
    </source>
</evidence>
<dbReference type="InterPro" id="IPR003656">
    <property type="entry name" value="Znf_BED"/>
</dbReference>
<dbReference type="Pfam" id="PF02892">
    <property type="entry name" value="zf-BED"/>
    <property type="match status" value="1"/>
</dbReference>